<feature type="transmembrane region" description="Helical" evidence="1">
    <location>
        <begin position="36"/>
        <end position="55"/>
    </location>
</feature>
<keyword evidence="1" id="KW-0472">Membrane</keyword>
<dbReference type="EMBL" id="JAUCMV010000001">
    <property type="protein sequence ID" value="KAK0423108.1"/>
    <property type="molecule type" value="Genomic_DNA"/>
</dbReference>
<keyword evidence="1" id="KW-1133">Transmembrane helix</keyword>
<keyword evidence="3" id="KW-1185">Reference proteome</keyword>
<feature type="transmembrane region" description="Helical" evidence="1">
    <location>
        <begin position="12"/>
        <end position="30"/>
    </location>
</feature>
<evidence type="ECO:0000313" key="2">
    <source>
        <dbReference type="EMBL" id="KAK0423108.1"/>
    </source>
</evidence>
<feature type="transmembrane region" description="Helical" evidence="1">
    <location>
        <begin position="103"/>
        <end position="125"/>
    </location>
</feature>
<proteinExistence type="predicted"/>
<comment type="caution">
    <text evidence="2">The sequence shown here is derived from an EMBL/GenBank/DDBJ whole genome shotgun (WGS) entry which is preliminary data.</text>
</comment>
<reference evidence="2" key="1">
    <citation type="submission" date="2023-06" db="EMBL/GenBank/DDBJ databases">
        <title>Genomic analysis of the entomopathogenic nematode Steinernema hermaphroditum.</title>
        <authorList>
            <person name="Schwarz E.M."/>
            <person name="Heppert J.K."/>
            <person name="Baniya A."/>
            <person name="Schwartz H.T."/>
            <person name="Tan C.-H."/>
            <person name="Antoshechkin I."/>
            <person name="Sternberg P.W."/>
            <person name="Goodrich-Blair H."/>
            <person name="Dillman A.R."/>
        </authorList>
    </citation>
    <scope>NUCLEOTIDE SEQUENCE</scope>
    <source>
        <strain evidence="2">PS9179</strain>
        <tissue evidence="2">Whole animal</tissue>
    </source>
</reference>
<evidence type="ECO:0000313" key="3">
    <source>
        <dbReference type="Proteomes" id="UP001175271"/>
    </source>
</evidence>
<keyword evidence="1" id="KW-0812">Transmembrane</keyword>
<protein>
    <submittedName>
        <fullName evidence="2">Uncharacterized protein</fullName>
    </submittedName>
</protein>
<feature type="transmembrane region" description="Helical" evidence="1">
    <location>
        <begin position="67"/>
        <end position="91"/>
    </location>
</feature>
<name>A0AA39M704_9BILA</name>
<accession>A0AA39M704</accession>
<gene>
    <name evidence="2" type="ORF">QR680_007976</name>
</gene>
<sequence>MASSINIKDYFRTILAVDLFFRLYVMLLVAMKLNYMYSSILGFFGALNVAYYHYYSTTYFTRTEMDIVPYIIFVVLRLLISTSGSATYGVYRIPLYWHVESYTFVSIASSIDIAVLVFLVIYGFVLKGGNRAHYVAIE</sequence>
<evidence type="ECO:0000256" key="1">
    <source>
        <dbReference type="SAM" id="Phobius"/>
    </source>
</evidence>
<dbReference type="AlphaFoldDB" id="A0AA39M704"/>
<dbReference type="Proteomes" id="UP001175271">
    <property type="component" value="Unassembled WGS sequence"/>
</dbReference>
<organism evidence="2 3">
    <name type="scientific">Steinernema hermaphroditum</name>
    <dbReference type="NCBI Taxonomy" id="289476"/>
    <lineage>
        <taxon>Eukaryota</taxon>
        <taxon>Metazoa</taxon>
        <taxon>Ecdysozoa</taxon>
        <taxon>Nematoda</taxon>
        <taxon>Chromadorea</taxon>
        <taxon>Rhabditida</taxon>
        <taxon>Tylenchina</taxon>
        <taxon>Panagrolaimomorpha</taxon>
        <taxon>Strongyloidoidea</taxon>
        <taxon>Steinernematidae</taxon>
        <taxon>Steinernema</taxon>
    </lineage>
</organism>